<gene>
    <name evidence="7" type="primary">fliS</name>
    <name evidence="7" type="ORF">GWK17_15165</name>
</gene>
<dbReference type="GO" id="GO:0071973">
    <property type="term" value="P:bacterial-type flagellum-dependent cell motility"/>
    <property type="evidence" value="ECO:0007669"/>
    <property type="project" value="TreeGrafter"/>
</dbReference>
<comment type="caution">
    <text evidence="7">The sequence shown here is derived from an EMBL/GenBank/DDBJ whole genome shotgun (WGS) entry which is preliminary data.</text>
</comment>
<keyword evidence="4 6" id="KW-1005">Bacterial flagellum biogenesis</keyword>
<comment type="subcellular location">
    <subcellularLocation>
        <location evidence="1 6">Cytoplasm</location>
        <location evidence="1 6">Cytosol</location>
    </subcellularLocation>
</comment>
<dbReference type="SUPFAM" id="SSF101116">
    <property type="entry name" value="Flagellar export chaperone FliS"/>
    <property type="match status" value="1"/>
</dbReference>
<evidence type="ECO:0000256" key="5">
    <source>
        <dbReference type="ARBA" id="ARBA00023186"/>
    </source>
</evidence>
<reference evidence="7 8" key="1">
    <citation type="submission" date="2020-03" db="EMBL/GenBank/DDBJ databases">
        <authorList>
            <person name="Sun Q."/>
        </authorList>
    </citation>
    <scope>NUCLEOTIDE SEQUENCE [LARGE SCALE GENOMIC DNA]</scope>
    <source>
        <strain evidence="7 8">KACC 21451</strain>
    </source>
</reference>
<dbReference type="InterPro" id="IPR036584">
    <property type="entry name" value="FliS_sf"/>
</dbReference>
<keyword evidence="3 6" id="KW-0963">Cytoplasm</keyword>
<keyword evidence="7" id="KW-0966">Cell projection</keyword>
<proteinExistence type="inferred from homology"/>
<sequence length="141" mass="16009">MEALTKDVIFKKSPQELTALLYEGIIDNLEQAIELINDKSYVQANAKLQRTNDILHRLGVGLKYEAGPIGQQLDMLYNYMADQIVQANLRKDTSLLTEMINLIQPIAQAWNDVLKKKVNVSQSSTVRKVTAYENSIMRVQN</sequence>
<name>A0A846TE34_9BACI</name>
<dbReference type="CDD" id="cd16098">
    <property type="entry name" value="FliS"/>
    <property type="match status" value="1"/>
</dbReference>
<dbReference type="PANTHER" id="PTHR34773">
    <property type="entry name" value="FLAGELLAR SECRETION CHAPERONE FLIS"/>
    <property type="match status" value="1"/>
</dbReference>
<protein>
    <recommendedName>
        <fullName evidence="6">Flagellar secretion chaperone FliS</fullName>
    </recommendedName>
</protein>
<keyword evidence="5" id="KW-0143">Chaperone</keyword>
<dbReference type="Gene3D" id="1.20.120.340">
    <property type="entry name" value="Flagellar protein FliS"/>
    <property type="match status" value="1"/>
</dbReference>
<comment type="similarity">
    <text evidence="2 6">Belongs to the FliS family.</text>
</comment>
<evidence type="ECO:0000256" key="2">
    <source>
        <dbReference type="ARBA" id="ARBA00008787"/>
    </source>
</evidence>
<evidence type="ECO:0000256" key="1">
    <source>
        <dbReference type="ARBA" id="ARBA00004514"/>
    </source>
</evidence>
<organism evidence="7 8">
    <name type="scientific">Mesobacillus selenatarsenatis</name>
    <dbReference type="NCBI Taxonomy" id="388741"/>
    <lineage>
        <taxon>Bacteria</taxon>
        <taxon>Bacillati</taxon>
        <taxon>Bacillota</taxon>
        <taxon>Bacilli</taxon>
        <taxon>Bacillales</taxon>
        <taxon>Bacillaceae</taxon>
        <taxon>Mesobacillus</taxon>
    </lineage>
</organism>
<dbReference type="Proteomes" id="UP000587942">
    <property type="component" value="Unassembled WGS sequence"/>
</dbReference>
<dbReference type="NCBIfam" id="TIGR00208">
    <property type="entry name" value="fliS"/>
    <property type="match status" value="1"/>
</dbReference>
<accession>A0A846TE34</accession>
<dbReference type="PANTHER" id="PTHR34773:SF1">
    <property type="entry name" value="FLAGELLAR SECRETION CHAPERONE FLIS"/>
    <property type="match status" value="1"/>
</dbReference>
<keyword evidence="7" id="KW-0282">Flagellum</keyword>
<dbReference type="Pfam" id="PF02561">
    <property type="entry name" value="FliS"/>
    <property type="match status" value="1"/>
</dbReference>
<dbReference type="InterPro" id="IPR003713">
    <property type="entry name" value="FliS"/>
</dbReference>
<evidence type="ECO:0000256" key="6">
    <source>
        <dbReference type="PIRNR" id="PIRNR039090"/>
    </source>
</evidence>
<dbReference type="EMBL" id="JAAVUM010000010">
    <property type="protein sequence ID" value="NKE06793.1"/>
    <property type="molecule type" value="Genomic_DNA"/>
</dbReference>
<keyword evidence="7" id="KW-0969">Cilium</keyword>
<dbReference type="AlphaFoldDB" id="A0A846TE34"/>
<evidence type="ECO:0000313" key="8">
    <source>
        <dbReference type="Proteomes" id="UP000587942"/>
    </source>
</evidence>
<dbReference type="GO" id="GO:0044780">
    <property type="term" value="P:bacterial-type flagellum assembly"/>
    <property type="evidence" value="ECO:0007669"/>
    <property type="project" value="InterPro"/>
</dbReference>
<dbReference type="PIRSF" id="PIRSF039090">
    <property type="entry name" value="Flis"/>
    <property type="match status" value="1"/>
</dbReference>
<evidence type="ECO:0000313" key="7">
    <source>
        <dbReference type="EMBL" id="NKE06793.1"/>
    </source>
</evidence>
<evidence type="ECO:0000256" key="3">
    <source>
        <dbReference type="ARBA" id="ARBA00022490"/>
    </source>
</evidence>
<dbReference type="GO" id="GO:0005829">
    <property type="term" value="C:cytosol"/>
    <property type="evidence" value="ECO:0007669"/>
    <property type="project" value="UniProtKB-SubCell"/>
</dbReference>
<evidence type="ECO:0000256" key="4">
    <source>
        <dbReference type="ARBA" id="ARBA00022795"/>
    </source>
</evidence>